<dbReference type="InParanoid" id="A0A0D0E383"/>
<organism evidence="2 3">
    <name type="scientific">Paxillus rubicundulus Ve08.2h10</name>
    <dbReference type="NCBI Taxonomy" id="930991"/>
    <lineage>
        <taxon>Eukaryota</taxon>
        <taxon>Fungi</taxon>
        <taxon>Dikarya</taxon>
        <taxon>Basidiomycota</taxon>
        <taxon>Agaricomycotina</taxon>
        <taxon>Agaricomycetes</taxon>
        <taxon>Agaricomycetidae</taxon>
        <taxon>Boletales</taxon>
        <taxon>Paxilineae</taxon>
        <taxon>Paxillaceae</taxon>
        <taxon>Paxillus</taxon>
    </lineage>
</organism>
<reference evidence="2 3" key="1">
    <citation type="submission" date="2014-04" db="EMBL/GenBank/DDBJ databases">
        <authorList>
            <consortium name="DOE Joint Genome Institute"/>
            <person name="Kuo A."/>
            <person name="Kohler A."/>
            <person name="Jargeat P."/>
            <person name="Nagy L.G."/>
            <person name="Floudas D."/>
            <person name="Copeland A."/>
            <person name="Barry K.W."/>
            <person name="Cichocki N."/>
            <person name="Veneault-Fourrey C."/>
            <person name="LaButti K."/>
            <person name="Lindquist E.A."/>
            <person name="Lipzen A."/>
            <person name="Lundell T."/>
            <person name="Morin E."/>
            <person name="Murat C."/>
            <person name="Sun H."/>
            <person name="Tunlid A."/>
            <person name="Henrissat B."/>
            <person name="Grigoriev I.V."/>
            <person name="Hibbett D.S."/>
            <person name="Martin F."/>
            <person name="Nordberg H.P."/>
            <person name="Cantor M.N."/>
            <person name="Hua S.X."/>
        </authorList>
    </citation>
    <scope>NUCLEOTIDE SEQUENCE [LARGE SCALE GENOMIC DNA]</scope>
    <source>
        <strain evidence="2 3">Ve08.2h10</strain>
    </source>
</reference>
<gene>
    <name evidence="2" type="ORF">PAXRUDRAFT_392805</name>
</gene>
<feature type="region of interest" description="Disordered" evidence="1">
    <location>
        <begin position="161"/>
        <end position="180"/>
    </location>
</feature>
<dbReference type="HOGENOM" id="CLU_1200171_0_0_1"/>
<sequence>MSNDVIQSNDVFEVINAGPCMNRWSTSDTKQLACDLPTRQSTPRKEVVTIDLTRDDSPVQKKPQAHKAPASPLEAAPASSETEVLATIGASDKLVCTDIRNVTCEFTLPPSPPRHKCLSVTFASPVEQPVPDDAIPELTKTRLEVSKLAGTRSVQTQTVTDYLGSPTDTTPSGRLPPASEDYTLSQLRVPRMSANDGYKSPEQTFSSWVAPQQSKVYFSNKGTRIGNSCLP</sequence>
<name>A0A0D0E383_9AGAM</name>
<dbReference type="AlphaFoldDB" id="A0A0D0E383"/>
<feature type="compositionally biased region" description="Polar residues" evidence="1">
    <location>
        <begin position="161"/>
        <end position="172"/>
    </location>
</feature>
<evidence type="ECO:0000313" key="2">
    <source>
        <dbReference type="EMBL" id="KIK95299.1"/>
    </source>
</evidence>
<dbReference type="EMBL" id="KN825050">
    <property type="protein sequence ID" value="KIK95299.1"/>
    <property type="molecule type" value="Genomic_DNA"/>
</dbReference>
<feature type="region of interest" description="Disordered" evidence="1">
    <location>
        <begin position="52"/>
        <end position="80"/>
    </location>
</feature>
<dbReference type="OrthoDB" id="3270368at2759"/>
<feature type="compositionally biased region" description="Low complexity" evidence="1">
    <location>
        <begin position="68"/>
        <end position="80"/>
    </location>
</feature>
<accession>A0A0D0E383</accession>
<reference evidence="3" key="2">
    <citation type="submission" date="2015-01" db="EMBL/GenBank/DDBJ databases">
        <title>Evolutionary Origins and Diversification of the Mycorrhizal Mutualists.</title>
        <authorList>
            <consortium name="DOE Joint Genome Institute"/>
            <consortium name="Mycorrhizal Genomics Consortium"/>
            <person name="Kohler A."/>
            <person name="Kuo A."/>
            <person name="Nagy L.G."/>
            <person name="Floudas D."/>
            <person name="Copeland A."/>
            <person name="Barry K.W."/>
            <person name="Cichocki N."/>
            <person name="Veneault-Fourrey C."/>
            <person name="LaButti K."/>
            <person name="Lindquist E.A."/>
            <person name="Lipzen A."/>
            <person name="Lundell T."/>
            <person name="Morin E."/>
            <person name="Murat C."/>
            <person name="Riley R."/>
            <person name="Ohm R."/>
            <person name="Sun H."/>
            <person name="Tunlid A."/>
            <person name="Henrissat B."/>
            <person name="Grigoriev I.V."/>
            <person name="Hibbett D.S."/>
            <person name="Martin F."/>
        </authorList>
    </citation>
    <scope>NUCLEOTIDE SEQUENCE [LARGE SCALE GENOMIC DNA]</scope>
    <source>
        <strain evidence="3">Ve08.2h10</strain>
    </source>
</reference>
<keyword evidence="3" id="KW-1185">Reference proteome</keyword>
<proteinExistence type="predicted"/>
<evidence type="ECO:0000256" key="1">
    <source>
        <dbReference type="SAM" id="MobiDB-lite"/>
    </source>
</evidence>
<evidence type="ECO:0000313" key="3">
    <source>
        <dbReference type="Proteomes" id="UP000054538"/>
    </source>
</evidence>
<protein>
    <submittedName>
        <fullName evidence="2">Uncharacterized protein</fullName>
    </submittedName>
</protein>
<dbReference type="Proteomes" id="UP000054538">
    <property type="component" value="Unassembled WGS sequence"/>
</dbReference>